<sequence length="240" mass="27894">MSDMDLELKLLAGMPINIEGVGKIFSPTVREIIEIGESNYNQYLSALLFDKNSIETDIKEELSNFEMMFAYAYHHEEFRKILFESISFFFKDEVHLDHDDQDVFFLFKNGKMGKSVFENVQDIIKTANWVSDSSEESEQYNPADEETAKVIREMLERRKKKAKPKPVVNLYSIISAIAWKSPDMNISKILDLTIFQLYDGFRRLEKIDSIHYTLNGIYSGNVDAKKINMSDLNWAKIIET</sequence>
<proteinExistence type="predicted"/>
<keyword evidence="2" id="KW-1185">Reference proteome</keyword>
<name>A0A1V4H8Z1_9BACL</name>
<dbReference type="Proteomes" id="UP000190626">
    <property type="component" value="Unassembled WGS sequence"/>
</dbReference>
<dbReference type="EMBL" id="MBTG01000056">
    <property type="protein sequence ID" value="OPH47621.1"/>
    <property type="molecule type" value="Genomic_DNA"/>
</dbReference>
<dbReference type="OrthoDB" id="2568468at2"/>
<accession>A0A1V4H8Z1</accession>
<organism evidence="1 2">
    <name type="scientific">Paenibacillus ferrarius</name>
    <dbReference type="NCBI Taxonomy" id="1469647"/>
    <lineage>
        <taxon>Bacteria</taxon>
        <taxon>Bacillati</taxon>
        <taxon>Bacillota</taxon>
        <taxon>Bacilli</taxon>
        <taxon>Bacillales</taxon>
        <taxon>Paenibacillaceae</taxon>
        <taxon>Paenibacillus</taxon>
    </lineage>
</organism>
<dbReference type="RefSeq" id="WP_079420274.1">
    <property type="nucleotide sequence ID" value="NZ_MBTG01000056.1"/>
</dbReference>
<gene>
    <name evidence="1" type="ORF">BC351_10555</name>
</gene>
<dbReference type="AlphaFoldDB" id="A0A1V4H8Z1"/>
<reference evidence="2" key="1">
    <citation type="submission" date="2016-07" db="EMBL/GenBank/DDBJ databases">
        <authorList>
            <person name="Florea S."/>
            <person name="Webb J.S."/>
            <person name="Jaromczyk J."/>
            <person name="Schardl C.L."/>
        </authorList>
    </citation>
    <scope>NUCLEOTIDE SEQUENCE [LARGE SCALE GENOMIC DNA]</scope>
    <source>
        <strain evidence="2">CY1</strain>
    </source>
</reference>
<evidence type="ECO:0000313" key="2">
    <source>
        <dbReference type="Proteomes" id="UP000190626"/>
    </source>
</evidence>
<evidence type="ECO:0000313" key="1">
    <source>
        <dbReference type="EMBL" id="OPH47621.1"/>
    </source>
</evidence>
<dbReference type="STRING" id="1469647.BC351_10555"/>
<protein>
    <submittedName>
        <fullName evidence="1">Uncharacterized protein</fullName>
    </submittedName>
</protein>
<comment type="caution">
    <text evidence="1">The sequence shown here is derived from an EMBL/GenBank/DDBJ whole genome shotgun (WGS) entry which is preliminary data.</text>
</comment>